<dbReference type="InterPro" id="IPR046347">
    <property type="entry name" value="bZIP_sf"/>
</dbReference>
<gene>
    <name evidence="4" type="ORF">CspeluHIS016_0401640</name>
</gene>
<dbReference type="CDD" id="cd14810">
    <property type="entry name" value="bZIP_u1"/>
    <property type="match status" value="1"/>
</dbReference>
<reference evidence="4" key="1">
    <citation type="journal article" date="2023" name="BMC Genomics">
        <title>Chromosome-level genome assemblies of Cutaneotrichosporon spp. (Trichosporonales, Basidiomycota) reveal imbalanced evolution between nucleotide sequences and chromosome synteny.</title>
        <authorList>
            <person name="Kobayashi Y."/>
            <person name="Kayamori A."/>
            <person name="Aoki K."/>
            <person name="Shiwa Y."/>
            <person name="Matsutani M."/>
            <person name="Fujita N."/>
            <person name="Sugita T."/>
            <person name="Iwasaki W."/>
            <person name="Tanaka N."/>
            <person name="Takashima M."/>
        </authorList>
    </citation>
    <scope>NUCLEOTIDE SEQUENCE</scope>
    <source>
        <strain evidence="4">HIS016</strain>
    </source>
</reference>
<feature type="compositionally biased region" description="Polar residues" evidence="2">
    <location>
        <begin position="115"/>
        <end position="124"/>
    </location>
</feature>
<feature type="compositionally biased region" description="Polar residues" evidence="2">
    <location>
        <begin position="97"/>
        <end position="107"/>
    </location>
</feature>
<name>A0AAD3TUW4_9TREE</name>
<dbReference type="SUPFAM" id="SSF57959">
    <property type="entry name" value="Leucine zipper domain"/>
    <property type="match status" value="1"/>
</dbReference>
<dbReference type="Proteomes" id="UP001222932">
    <property type="component" value="Unassembled WGS sequence"/>
</dbReference>
<feature type="compositionally biased region" description="Basic and acidic residues" evidence="2">
    <location>
        <begin position="186"/>
        <end position="197"/>
    </location>
</feature>
<evidence type="ECO:0000313" key="4">
    <source>
        <dbReference type="EMBL" id="GMK57330.1"/>
    </source>
</evidence>
<dbReference type="AlphaFoldDB" id="A0AAD3TUW4"/>
<feature type="region of interest" description="Disordered" evidence="2">
    <location>
        <begin position="1"/>
        <end position="178"/>
    </location>
</feature>
<reference evidence="4" key="2">
    <citation type="submission" date="2023-06" db="EMBL/GenBank/DDBJ databases">
        <authorList>
            <person name="Kobayashi Y."/>
            <person name="Kayamori A."/>
            <person name="Aoki K."/>
            <person name="Shiwa Y."/>
            <person name="Fujita N."/>
            <person name="Sugita T."/>
            <person name="Iwasaki W."/>
            <person name="Tanaka N."/>
            <person name="Takashima M."/>
        </authorList>
    </citation>
    <scope>NUCLEOTIDE SEQUENCE</scope>
    <source>
        <strain evidence="4">HIS016</strain>
    </source>
</reference>
<feature type="region of interest" description="Disordered" evidence="2">
    <location>
        <begin position="186"/>
        <end position="205"/>
    </location>
</feature>
<dbReference type="InterPro" id="IPR004827">
    <property type="entry name" value="bZIP"/>
</dbReference>
<dbReference type="SMART" id="SM00338">
    <property type="entry name" value="BRLZ"/>
    <property type="match status" value="1"/>
</dbReference>
<keyword evidence="1" id="KW-0175">Coiled coil</keyword>
<accession>A0AAD3TUW4</accession>
<keyword evidence="5" id="KW-1185">Reference proteome</keyword>
<sequence length="335" mass="35847">MEPTNWGLYGGSYYGGDRQHPVSPHQGREDHRRSINQGTFLPPLPPSQSSHLPPVSSAYGSGYHGSSPSGVGLPTSTAGPSAGQGPSGAPLHMAPMSYSSHIPTSQPMGGYHYPVQQSSATMSSLPPAPRPTQPHGYSPRIPGGYPTASPGMNTLSPLSPSNHLTYTGAGPPTSFPAGVHATHAKLETSFDKKRRTDSAGSSWEGSGALSVATTVVDGVKDKDESQPWGMPQDQYKALNPRDKKQVRNRIGARRFRAKRKDYVSTLENEKKEKDAVIKQLQAELDSSRHTINELRARLHLPPIPLPPPAEAGLGLDVSVEPHQGGAESRDSRRID</sequence>
<feature type="domain" description="BZIP" evidence="3">
    <location>
        <begin position="239"/>
        <end position="300"/>
    </location>
</feature>
<dbReference type="Gene3D" id="1.20.5.170">
    <property type="match status" value="1"/>
</dbReference>
<evidence type="ECO:0000259" key="3">
    <source>
        <dbReference type="SMART" id="SM00338"/>
    </source>
</evidence>
<dbReference type="GO" id="GO:0003700">
    <property type="term" value="F:DNA-binding transcription factor activity"/>
    <property type="evidence" value="ECO:0007669"/>
    <property type="project" value="InterPro"/>
</dbReference>
<organism evidence="4 5">
    <name type="scientific">Cutaneotrichosporon spelunceum</name>
    <dbReference type="NCBI Taxonomy" id="1672016"/>
    <lineage>
        <taxon>Eukaryota</taxon>
        <taxon>Fungi</taxon>
        <taxon>Dikarya</taxon>
        <taxon>Basidiomycota</taxon>
        <taxon>Agaricomycotina</taxon>
        <taxon>Tremellomycetes</taxon>
        <taxon>Trichosporonales</taxon>
        <taxon>Trichosporonaceae</taxon>
        <taxon>Cutaneotrichosporon</taxon>
    </lineage>
</organism>
<feature type="compositionally biased region" description="Low complexity" evidence="2">
    <location>
        <begin position="47"/>
        <end position="90"/>
    </location>
</feature>
<dbReference type="EMBL" id="BTCM01000004">
    <property type="protein sequence ID" value="GMK57330.1"/>
    <property type="molecule type" value="Genomic_DNA"/>
</dbReference>
<feature type="coiled-coil region" evidence="1">
    <location>
        <begin position="263"/>
        <end position="297"/>
    </location>
</feature>
<evidence type="ECO:0000313" key="5">
    <source>
        <dbReference type="Proteomes" id="UP001222932"/>
    </source>
</evidence>
<feature type="compositionally biased region" description="Polar residues" evidence="2">
    <location>
        <begin position="150"/>
        <end position="165"/>
    </location>
</feature>
<comment type="caution">
    <text evidence="4">The sequence shown here is derived from an EMBL/GenBank/DDBJ whole genome shotgun (WGS) entry which is preliminary data.</text>
</comment>
<evidence type="ECO:0000256" key="1">
    <source>
        <dbReference type="SAM" id="Coils"/>
    </source>
</evidence>
<proteinExistence type="predicted"/>
<evidence type="ECO:0000256" key="2">
    <source>
        <dbReference type="SAM" id="MobiDB-lite"/>
    </source>
</evidence>
<protein>
    <recommendedName>
        <fullName evidence="3">BZIP domain-containing protein</fullName>
    </recommendedName>
</protein>
<dbReference type="Pfam" id="PF00170">
    <property type="entry name" value="bZIP_1"/>
    <property type="match status" value="1"/>
</dbReference>
<feature type="region of interest" description="Disordered" evidence="2">
    <location>
        <begin position="301"/>
        <end position="335"/>
    </location>
</feature>